<dbReference type="InParanoid" id="A0A0P0Y0Q3"/>
<protein>
    <submittedName>
        <fullName evidence="2">Os11g0239866 protein</fullName>
    </submittedName>
</protein>
<reference evidence="3" key="1">
    <citation type="journal article" date="2005" name="Nature">
        <title>The map-based sequence of the rice genome.</title>
        <authorList>
            <consortium name="International rice genome sequencing project (IRGSP)"/>
            <person name="Matsumoto T."/>
            <person name="Wu J."/>
            <person name="Kanamori H."/>
            <person name="Katayose Y."/>
            <person name="Fujisawa M."/>
            <person name="Namiki N."/>
            <person name="Mizuno H."/>
            <person name="Yamamoto K."/>
            <person name="Antonio B.A."/>
            <person name="Baba T."/>
            <person name="Sakata K."/>
            <person name="Nagamura Y."/>
            <person name="Aoki H."/>
            <person name="Arikawa K."/>
            <person name="Arita K."/>
            <person name="Bito T."/>
            <person name="Chiden Y."/>
            <person name="Fujitsuka N."/>
            <person name="Fukunaka R."/>
            <person name="Hamada M."/>
            <person name="Harada C."/>
            <person name="Hayashi A."/>
            <person name="Hijishita S."/>
            <person name="Honda M."/>
            <person name="Hosokawa S."/>
            <person name="Ichikawa Y."/>
            <person name="Idonuma A."/>
            <person name="Iijima M."/>
            <person name="Ikeda M."/>
            <person name="Ikeno M."/>
            <person name="Ito K."/>
            <person name="Ito S."/>
            <person name="Ito T."/>
            <person name="Ito Y."/>
            <person name="Ito Y."/>
            <person name="Iwabuchi A."/>
            <person name="Kamiya K."/>
            <person name="Karasawa W."/>
            <person name="Kurita K."/>
            <person name="Katagiri S."/>
            <person name="Kikuta A."/>
            <person name="Kobayashi H."/>
            <person name="Kobayashi N."/>
            <person name="Machita K."/>
            <person name="Maehara T."/>
            <person name="Masukawa M."/>
            <person name="Mizubayashi T."/>
            <person name="Mukai Y."/>
            <person name="Nagasaki H."/>
            <person name="Nagata Y."/>
            <person name="Naito S."/>
            <person name="Nakashima M."/>
            <person name="Nakama Y."/>
            <person name="Nakamichi Y."/>
            <person name="Nakamura M."/>
            <person name="Meguro A."/>
            <person name="Negishi M."/>
            <person name="Ohta I."/>
            <person name="Ohta T."/>
            <person name="Okamoto M."/>
            <person name="Ono N."/>
            <person name="Saji S."/>
            <person name="Sakaguchi M."/>
            <person name="Sakai K."/>
            <person name="Shibata M."/>
            <person name="Shimokawa T."/>
            <person name="Song J."/>
            <person name="Takazaki Y."/>
            <person name="Terasawa K."/>
            <person name="Tsugane M."/>
            <person name="Tsuji K."/>
            <person name="Ueda S."/>
            <person name="Waki K."/>
            <person name="Yamagata H."/>
            <person name="Yamamoto M."/>
            <person name="Yamamoto S."/>
            <person name="Yamane H."/>
            <person name="Yoshiki S."/>
            <person name="Yoshihara R."/>
            <person name="Yukawa K."/>
            <person name="Zhong H."/>
            <person name="Yano M."/>
            <person name="Yuan Q."/>
            <person name="Ouyang S."/>
            <person name="Liu J."/>
            <person name="Jones K.M."/>
            <person name="Gansberger K."/>
            <person name="Moffat K."/>
            <person name="Hill J."/>
            <person name="Bera J."/>
            <person name="Fadrosh D."/>
            <person name="Jin S."/>
            <person name="Johri S."/>
            <person name="Kim M."/>
            <person name="Overton L."/>
            <person name="Reardon M."/>
            <person name="Tsitrin T."/>
            <person name="Vuong H."/>
            <person name="Weaver B."/>
            <person name="Ciecko A."/>
            <person name="Tallon L."/>
            <person name="Jackson J."/>
            <person name="Pai G."/>
            <person name="Aken S.V."/>
            <person name="Utterback T."/>
            <person name="Reidmuller S."/>
            <person name="Feldblyum T."/>
            <person name="Hsiao J."/>
            <person name="Zismann V."/>
            <person name="Iobst S."/>
            <person name="de Vazeille A.R."/>
            <person name="Buell C.R."/>
            <person name="Ying K."/>
            <person name="Li Y."/>
            <person name="Lu T."/>
            <person name="Huang Y."/>
            <person name="Zhao Q."/>
            <person name="Feng Q."/>
            <person name="Zhang L."/>
            <person name="Zhu J."/>
            <person name="Weng Q."/>
            <person name="Mu J."/>
            <person name="Lu Y."/>
            <person name="Fan D."/>
            <person name="Liu Y."/>
            <person name="Guan J."/>
            <person name="Zhang Y."/>
            <person name="Yu S."/>
            <person name="Liu X."/>
            <person name="Zhang Y."/>
            <person name="Hong G."/>
            <person name="Han B."/>
            <person name="Choisne N."/>
            <person name="Demange N."/>
            <person name="Orjeda G."/>
            <person name="Samain S."/>
            <person name="Cattolico L."/>
            <person name="Pelletier E."/>
            <person name="Couloux A."/>
            <person name="Segurens B."/>
            <person name="Wincker P."/>
            <person name="D'Hont A."/>
            <person name="Scarpelli C."/>
            <person name="Weissenbach J."/>
            <person name="Salanoubat M."/>
            <person name="Quetier F."/>
            <person name="Yu Y."/>
            <person name="Kim H.R."/>
            <person name="Rambo T."/>
            <person name="Currie J."/>
            <person name="Collura K."/>
            <person name="Luo M."/>
            <person name="Yang T."/>
            <person name="Ammiraju J.S.S."/>
            <person name="Engler F."/>
            <person name="Soderlund C."/>
            <person name="Wing R.A."/>
            <person name="Palmer L.E."/>
            <person name="de la Bastide M."/>
            <person name="Spiegel L."/>
            <person name="Nascimento L."/>
            <person name="Zutavern T."/>
            <person name="O'Shaughnessy A."/>
            <person name="Dike S."/>
            <person name="Dedhia N."/>
            <person name="Preston R."/>
            <person name="Balija V."/>
            <person name="McCombie W.R."/>
            <person name="Chow T."/>
            <person name="Chen H."/>
            <person name="Chung M."/>
            <person name="Chen C."/>
            <person name="Shaw J."/>
            <person name="Wu H."/>
            <person name="Hsiao K."/>
            <person name="Chao Y."/>
            <person name="Chu M."/>
            <person name="Cheng C."/>
            <person name="Hour A."/>
            <person name="Lee P."/>
            <person name="Lin S."/>
            <person name="Lin Y."/>
            <person name="Liou J."/>
            <person name="Liu S."/>
            <person name="Hsing Y."/>
            <person name="Raghuvanshi S."/>
            <person name="Mohanty A."/>
            <person name="Bharti A.K."/>
            <person name="Gaur A."/>
            <person name="Gupta V."/>
            <person name="Kumar D."/>
            <person name="Ravi V."/>
            <person name="Vij S."/>
            <person name="Kapur A."/>
            <person name="Khurana P."/>
            <person name="Khurana P."/>
            <person name="Khurana J.P."/>
            <person name="Tyagi A.K."/>
            <person name="Gaikwad K."/>
            <person name="Singh A."/>
            <person name="Dalal V."/>
            <person name="Srivastava S."/>
            <person name="Dixit A."/>
            <person name="Pal A.K."/>
            <person name="Ghazi I.A."/>
            <person name="Yadav M."/>
            <person name="Pandit A."/>
            <person name="Bhargava A."/>
            <person name="Sureshbabu K."/>
            <person name="Batra K."/>
            <person name="Sharma T.R."/>
            <person name="Mohapatra T."/>
            <person name="Singh N.K."/>
            <person name="Messing J."/>
            <person name="Nelson A.B."/>
            <person name="Fuks G."/>
            <person name="Kavchok S."/>
            <person name="Keizer G."/>
            <person name="Linton E."/>
            <person name="Llaca V."/>
            <person name="Song R."/>
            <person name="Tanyolac B."/>
            <person name="Young S."/>
            <person name="Ho-Il K."/>
            <person name="Hahn J.H."/>
            <person name="Sangsakoo G."/>
            <person name="Vanavichit A."/>
            <person name="de Mattos Luiz.A.T."/>
            <person name="Zimmer P.D."/>
            <person name="Malone G."/>
            <person name="Dellagostin O."/>
            <person name="de Oliveira A.C."/>
            <person name="Bevan M."/>
            <person name="Bancroft I."/>
            <person name="Minx P."/>
            <person name="Cordum H."/>
            <person name="Wilson R."/>
            <person name="Cheng Z."/>
            <person name="Jin W."/>
            <person name="Jiang J."/>
            <person name="Leong S.A."/>
            <person name="Iwama H."/>
            <person name="Gojobori T."/>
            <person name="Itoh T."/>
            <person name="Niimura Y."/>
            <person name="Fujii Y."/>
            <person name="Habara T."/>
            <person name="Sakai H."/>
            <person name="Sato Y."/>
            <person name="Wilson G."/>
            <person name="Kumar K."/>
            <person name="McCouch S."/>
            <person name="Juretic N."/>
            <person name="Hoen D."/>
            <person name="Wright S."/>
            <person name="Bruskiewich R."/>
            <person name="Bureau T."/>
            <person name="Miyao A."/>
            <person name="Hirochika H."/>
            <person name="Nishikawa T."/>
            <person name="Kadowaki K."/>
            <person name="Sugiura M."/>
            <person name="Burr B."/>
            <person name="Sasaki T."/>
        </authorList>
    </citation>
    <scope>NUCLEOTIDE SEQUENCE [LARGE SCALE GENOMIC DNA]</scope>
    <source>
        <strain evidence="3">cv. Nipponbare</strain>
    </source>
</reference>
<dbReference type="Proteomes" id="UP000059680">
    <property type="component" value="Chromosome 11"/>
</dbReference>
<evidence type="ECO:0000313" key="3">
    <source>
        <dbReference type="Proteomes" id="UP000059680"/>
    </source>
</evidence>
<dbReference type="AlphaFoldDB" id="A0A0P0Y0Q3"/>
<evidence type="ECO:0000256" key="1">
    <source>
        <dbReference type="SAM" id="MobiDB-lite"/>
    </source>
</evidence>
<keyword evidence="3" id="KW-1185">Reference proteome</keyword>
<dbReference type="PaxDb" id="39947-A0A0P0Y0Q3"/>
<organism evidence="2 3">
    <name type="scientific">Oryza sativa subsp. japonica</name>
    <name type="common">Rice</name>
    <dbReference type="NCBI Taxonomy" id="39947"/>
    <lineage>
        <taxon>Eukaryota</taxon>
        <taxon>Viridiplantae</taxon>
        <taxon>Streptophyta</taxon>
        <taxon>Embryophyta</taxon>
        <taxon>Tracheophyta</taxon>
        <taxon>Spermatophyta</taxon>
        <taxon>Magnoliopsida</taxon>
        <taxon>Liliopsida</taxon>
        <taxon>Poales</taxon>
        <taxon>Poaceae</taxon>
        <taxon>BOP clade</taxon>
        <taxon>Oryzoideae</taxon>
        <taxon>Oryzeae</taxon>
        <taxon>Oryzinae</taxon>
        <taxon>Oryza</taxon>
        <taxon>Oryza sativa</taxon>
    </lineage>
</organism>
<evidence type="ECO:0000313" key="2">
    <source>
        <dbReference type="EMBL" id="BAT13372.1"/>
    </source>
</evidence>
<name>A0A0P0Y0Q3_ORYSJ</name>
<sequence length="85" mass="9090">MAPWQASPPVGPVIEGAQPPPPLDDDFDHPDEVSPDAVVFLSTGRHCPSPCMTLRPRRGTCTGGKGAVRWVRVLVHEGVVAGVRR</sequence>
<reference evidence="2 3" key="2">
    <citation type="journal article" date="2013" name="Plant Cell Physiol.">
        <title>Rice Annotation Project Database (RAP-DB): an integrative and interactive database for rice genomics.</title>
        <authorList>
            <person name="Sakai H."/>
            <person name="Lee S.S."/>
            <person name="Tanaka T."/>
            <person name="Numa H."/>
            <person name="Kim J."/>
            <person name="Kawahara Y."/>
            <person name="Wakimoto H."/>
            <person name="Yang C.C."/>
            <person name="Iwamoto M."/>
            <person name="Abe T."/>
            <person name="Yamada Y."/>
            <person name="Muto A."/>
            <person name="Inokuchi H."/>
            <person name="Ikemura T."/>
            <person name="Matsumoto T."/>
            <person name="Sasaki T."/>
            <person name="Itoh T."/>
        </authorList>
    </citation>
    <scope>NUCLEOTIDE SEQUENCE [LARGE SCALE GENOMIC DNA]</scope>
    <source>
        <strain evidence="3">cv. Nipponbare</strain>
    </source>
</reference>
<feature type="region of interest" description="Disordered" evidence="1">
    <location>
        <begin position="1"/>
        <end position="32"/>
    </location>
</feature>
<dbReference type="EMBL" id="AP014967">
    <property type="protein sequence ID" value="BAT13372.1"/>
    <property type="molecule type" value="Genomic_DNA"/>
</dbReference>
<reference evidence="2 3" key="3">
    <citation type="journal article" date="2013" name="Rice">
        <title>Improvement of the Oryza sativa Nipponbare reference genome using next generation sequence and optical map data.</title>
        <authorList>
            <person name="Kawahara Y."/>
            <person name="de la Bastide M."/>
            <person name="Hamilton J.P."/>
            <person name="Kanamori H."/>
            <person name="McCombie W.R."/>
            <person name="Ouyang S."/>
            <person name="Schwartz D.C."/>
            <person name="Tanaka T."/>
            <person name="Wu J."/>
            <person name="Zhou S."/>
            <person name="Childs K.L."/>
            <person name="Davidson R.M."/>
            <person name="Lin H."/>
            <person name="Quesada-Ocampo L."/>
            <person name="Vaillancourt B."/>
            <person name="Sakai H."/>
            <person name="Lee S.S."/>
            <person name="Kim J."/>
            <person name="Numa H."/>
            <person name="Itoh T."/>
            <person name="Buell C.R."/>
            <person name="Matsumoto T."/>
        </authorList>
    </citation>
    <scope>NUCLEOTIDE SEQUENCE [LARGE SCALE GENOMIC DNA]</scope>
    <source>
        <strain evidence="3">cv. Nipponbare</strain>
    </source>
</reference>
<gene>
    <name evidence="2" type="ordered locus">Os11g0239866</name>
    <name evidence="2" type="ORF">OSNPB_110239866</name>
</gene>
<accession>A0A0P0Y0Q3</accession>
<proteinExistence type="predicted"/>